<dbReference type="Proteomes" id="UP001218218">
    <property type="component" value="Unassembled WGS sequence"/>
</dbReference>
<gene>
    <name evidence="1" type="ORF">DFH08DRAFT_496964</name>
</gene>
<evidence type="ECO:0008006" key="3">
    <source>
        <dbReference type="Google" id="ProtNLM"/>
    </source>
</evidence>
<name>A0AAD7AD20_9AGAR</name>
<evidence type="ECO:0000313" key="2">
    <source>
        <dbReference type="Proteomes" id="UP001218218"/>
    </source>
</evidence>
<dbReference type="AlphaFoldDB" id="A0AAD7AD20"/>
<protein>
    <recommendedName>
        <fullName evidence="3">Cytochrome P450</fullName>
    </recommendedName>
</protein>
<accession>A0AAD7AD20</accession>
<keyword evidence="2" id="KW-1185">Reference proteome</keyword>
<sequence>MSVLRPHLGCSGSSGTSILEIPRGHEKQDNMTRLKLPPYGRYELDWQKIYGPVHRFKGCFGQDRLMISDPVALQYILNSPQFKLGPGPETLVHLLYPKGRIISLTTRRIINESAPPWV</sequence>
<reference evidence="1" key="1">
    <citation type="submission" date="2023-03" db="EMBL/GenBank/DDBJ databases">
        <title>Massive genome expansion in bonnet fungi (Mycena s.s.) driven by repeated elements and novel gene families across ecological guilds.</title>
        <authorList>
            <consortium name="Lawrence Berkeley National Laboratory"/>
            <person name="Harder C.B."/>
            <person name="Miyauchi S."/>
            <person name="Viragh M."/>
            <person name="Kuo A."/>
            <person name="Thoen E."/>
            <person name="Andreopoulos B."/>
            <person name="Lu D."/>
            <person name="Skrede I."/>
            <person name="Drula E."/>
            <person name="Henrissat B."/>
            <person name="Morin E."/>
            <person name="Kohler A."/>
            <person name="Barry K."/>
            <person name="LaButti K."/>
            <person name="Morin E."/>
            <person name="Salamov A."/>
            <person name="Lipzen A."/>
            <person name="Mereny Z."/>
            <person name="Hegedus B."/>
            <person name="Baldrian P."/>
            <person name="Stursova M."/>
            <person name="Weitz H."/>
            <person name="Taylor A."/>
            <person name="Grigoriev I.V."/>
            <person name="Nagy L.G."/>
            <person name="Martin F."/>
            <person name="Kauserud H."/>
        </authorList>
    </citation>
    <scope>NUCLEOTIDE SEQUENCE</scope>
    <source>
        <strain evidence="1">CBHHK002</strain>
    </source>
</reference>
<comment type="caution">
    <text evidence="1">The sequence shown here is derived from an EMBL/GenBank/DDBJ whole genome shotgun (WGS) entry which is preliminary data.</text>
</comment>
<proteinExistence type="predicted"/>
<dbReference type="EMBL" id="JARIHO010000009">
    <property type="protein sequence ID" value="KAJ7355269.1"/>
    <property type="molecule type" value="Genomic_DNA"/>
</dbReference>
<organism evidence="1 2">
    <name type="scientific">Mycena albidolilacea</name>
    <dbReference type="NCBI Taxonomy" id="1033008"/>
    <lineage>
        <taxon>Eukaryota</taxon>
        <taxon>Fungi</taxon>
        <taxon>Dikarya</taxon>
        <taxon>Basidiomycota</taxon>
        <taxon>Agaricomycotina</taxon>
        <taxon>Agaricomycetes</taxon>
        <taxon>Agaricomycetidae</taxon>
        <taxon>Agaricales</taxon>
        <taxon>Marasmiineae</taxon>
        <taxon>Mycenaceae</taxon>
        <taxon>Mycena</taxon>
    </lineage>
</organism>
<evidence type="ECO:0000313" key="1">
    <source>
        <dbReference type="EMBL" id="KAJ7355269.1"/>
    </source>
</evidence>